<dbReference type="PROSITE" id="PS50878">
    <property type="entry name" value="RT_POL"/>
    <property type="match status" value="1"/>
</dbReference>
<dbReference type="Pfam" id="PF00078">
    <property type="entry name" value="RVT_1"/>
    <property type="match status" value="1"/>
</dbReference>
<keyword evidence="4" id="KW-1185">Reference proteome</keyword>
<feature type="domain" description="Reverse transcriptase" evidence="2">
    <location>
        <begin position="1"/>
        <end position="227"/>
    </location>
</feature>
<accession>A0A4W3K4W7</accession>
<reference evidence="4" key="3">
    <citation type="journal article" date="2014" name="Nature">
        <title>Elephant shark genome provides unique insights into gnathostome evolution.</title>
        <authorList>
            <consortium name="International Elephant Shark Genome Sequencing Consortium"/>
            <person name="Venkatesh B."/>
            <person name="Lee A.P."/>
            <person name="Ravi V."/>
            <person name="Maurya A.K."/>
            <person name="Lian M.M."/>
            <person name="Swann J.B."/>
            <person name="Ohta Y."/>
            <person name="Flajnik M.F."/>
            <person name="Sutoh Y."/>
            <person name="Kasahara M."/>
            <person name="Hoon S."/>
            <person name="Gangu V."/>
            <person name="Roy S.W."/>
            <person name="Irimia M."/>
            <person name="Korzh V."/>
            <person name="Kondrychyn I."/>
            <person name="Lim Z.W."/>
            <person name="Tay B.H."/>
            <person name="Tohari S."/>
            <person name="Kong K.W."/>
            <person name="Ho S."/>
            <person name="Lorente-Galdos B."/>
            <person name="Quilez J."/>
            <person name="Marques-Bonet T."/>
            <person name="Raney B.J."/>
            <person name="Ingham P.W."/>
            <person name="Tay A."/>
            <person name="Hillier L.W."/>
            <person name="Minx P."/>
            <person name="Boehm T."/>
            <person name="Wilson R.K."/>
            <person name="Brenner S."/>
            <person name="Warren W.C."/>
        </authorList>
    </citation>
    <scope>NUCLEOTIDE SEQUENCE [LARGE SCALE GENOMIC DNA]</scope>
</reference>
<keyword evidence="1" id="KW-1133">Transmembrane helix</keyword>
<evidence type="ECO:0000259" key="2">
    <source>
        <dbReference type="PROSITE" id="PS50878"/>
    </source>
</evidence>
<keyword evidence="1" id="KW-0812">Transmembrane</keyword>
<dbReference type="Ensembl" id="ENSCMIT00000039669.1">
    <property type="protein sequence ID" value="ENSCMIP00000039105.1"/>
    <property type="gene ID" value="ENSCMIG00000016400.1"/>
</dbReference>
<proteinExistence type="predicted"/>
<feature type="transmembrane region" description="Helical" evidence="1">
    <location>
        <begin position="79"/>
        <end position="98"/>
    </location>
</feature>
<dbReference type="PANTHER" id="PTHR33332">
    <property type="entry name" value="REVERSE TRANSCRIPTASE DOMAIN-CONTAINING PROTEIN"/>
    <property type="match status" value="1"/>
</dbReference>
<dbReference type="InParanoid" id="A0A4W3K4W7"/>
<protein>
    <recommendedName>
        <fullName evidence="2">Reverse transcriptase domain-containing protein</fullName>
    </recommendedName>
</protein>
<dbReference type="OMA" id="NSDWITS"/>
<organism evidence="3 4">
    <name type="scientific">Callorhinchus milii</name>
    <name type="common">Ghost shark</name>
    <dbReference type="NCBI Taxonomy" id="7868"/>
    <lineage>
        <taxon>Eukaryota</taxon>
        <taxon>Metazoa</taxon>
        <taxon>Chordata</taxon>
        <taxon>Craniata</taxon>
        <taxon>Vertebrata</taxon>
        <taxon>Chondrichthyes</taxon>
        <taxon>Holocephali</taxon>
        <taxon>Chimaeriformes</taxon>
        <taxon>Callorhinchidae</taxon>
        <taxon>Callorhinchus</taxon>
    </lineage>
</organism>
<dbReference type="GeneTree" id="ENSGT01010000222343"/>
<keyword evidence="1" id="KW-0472">Membrane</keyword>
<dbReference type="AlphaFoldDB" id="A0A4W3K4W7"/>
<reference evidence="3" key="5">
    <citation type="submission" date="2025-09" db="UniProtKB">
        <authorList>
            <consortium name="Ensembl"/>
        </authorList>
    </citation>
    <scope>IDENTIFICATION</scope>
</reference>
<evidence type="ECO:0000313" key="4">
    <source>
        <dbReference type="Proteomes" id="UP000314986"/>
    </source>
</evidence>
<name>A0A4W3K4W7_CALMI</name>
<evidence type="ECO:0000256" key="1">
    <source>
        <dbReference type="SAM" id="Phobius"/>
    </source>
</evidence>
<dbReference type="STRING" id="7868.ENSCMIP00000039105"/>
<reference evidence="4" key="2">
    <citation type="journal article" date="2007" name="PLoS Biol.">
        <title>Survey sequencing and comparative analysis of the elephant shark (Callorhinchus milii) genome.</title>
        <authorList>
            <person name="Venkatesh B."/>
            <person name="Kirkness E.F."/>
            <person name="Loh Y.H."/>
            <person name="Halpern A.L."/>
            <person name="Lee A.P."/>
            <person name="Johnson J."/>
            <person name="Dandona N."/>
            <person name="Viswanathan L.D."/>
            <person name="Tay A."/>
            <person name="Venter J.C."/>
            <person name="Strausberg R.L."/>
            <person name="Brenner S."/>
        </authorList>
    </citation>
    <scope>NUCLEOTIDE SEQUENCE [LARGE SCALE GENOMIC DNA]</scope>
</reference>
<sequence>MKFTTCYLLKRIVAGQLRSHLSLHYVLQPLKSVFSPAHSTETELVKVSNDILCSCDQGSLCLLVNLDFSAAFDTVNHAILLHLLSSFIYLSGIALIWFKSYLTNHLHFISASRFSSRPRPVTCGVPQVSTLDHLLFLIYMLPLDDVNHRHGVNLHIYLDETQIYFAFSSTNSRSASVLSVCLADIKAWMSVNFLQLNVDKVEAILLGSRQHLHSCRSKLLNLPGLSLRLTEPERNFGVRFDSQLSFLPHIRSLTRSIFFHLCHIAHLRPYLILNATEILVHAIVTSRLDYSNTLLTGLPSSTIHKTQLIQNSAARILTQTKLHIHISPVLARLHWLPITERIDFKILTLAFKSIHSLAPAYLSSPQSTIHRLRSTGTNLLLIPHTPHPTIGGCAFSNYAPKLWNTVPQTLHLAPSLPFFKSR</sequence>
<evidence type="ECO:0000313" key="3">
    <source>
        <dbReference type="Ensembl" id="ENSCMIP00000039105.1"/>
    </source>
</evidence>
<reference evidence="4" key="1">
    <citation type="journal article" date="2006" name="Science">
        <title>Ancient noncoding elements conserved in the human genome.</title>
        <authorList>
            <person name="Venkatesh B."/>
            <person name="Kirkness E.F."/>
            <person name="Loh Y.H."/>
            <person name="Halpern A.L."/>
            <person name="Lee A.P."/>
            <person name="Johnson J."/>
            <person name="Dandona N."/>
            <person name="Viswanathan L.D."/>
            <person name="Tay A."/>
            <person name="Venter J.C."/>
            <person name="Strausberg R.L."/>
            <person name="Brenner S."/>
        </authorList>
    </citation>
    <scope>NUCLEOTIDE SEQUENCE [LARGE SCALE GENOMIC DNA]</scope>
</reference>
<reference evidence="3" key="4">
    <citation type="submission" date="2025-08" db="UniProtKB">
        <authorList>
            <consortium name="Ensembl"/>
        </authorList>
    </citation>
    <scope>IDENTIFICATION</scope>
</reference>
<dbReference type="Proteomes" id="UP000314986">
    <property type="component" value="Unassembled WGS sequence"/>
</dbReference>
<dbReference type="InterPro" id="IPR000477">
    <property type="entry name" value="RT_dom"/>
</dbReference>